<feature type="compositionally biased region" description="Basic and acidic residues" evidence="2">
    <location>
        <begin position="396"/>
        <end position="415"/>
    </location>
</feature>
<evidence type="ECO:0000256" key="2">
    <source>
        <dbReference type="SAM" id="MobiDB-lite"/>
    </source>
</evidence>
<feature type="region of interest" description="Disordered" evidence="2">
    <location>
        <begin position="201"/>
        <end position="231"/>
    </location>
</feature>
<feature type="region of interest" description="Disordered" evidence="2">
    <location>
        <begin position="275"/>
        <end position="294"/>
    </location>
</feature>
<dbReference type="OMA" id="WAPHRDA"/>
<feature type="region of interest" description="Disordered" evidence="2">
    <location>
        <begin position="300"/>
        <end position="321"/>
    </location>
</feature>
<keyword evidence="3" id="KW-1185">Reference proteome</keyword>
<feature type="compositionally biased region" description="Acidic residues" evidence="2">
    <location>
        <begin position="85"/>
        <end position="94"/>
    </location>
</feature>
<dbReference type="GO" id="GO:0003723">
    <property type="term" value="F:RNA binding"/>
    <property type="evidence" value="ECO:0007669"/>
    <property type="project" value="UniProtKB-KW"/>
</dbReference>
<evidence type="ECO:0000313" key="3">
    <source>
        <dbReference type="Proteomes" id="UP000025227"/>
    </source>
</evidence>
<dbReference type="PANTHER" id="PTHR48029:SF1">
    <property type="entry name" value="NUCLEOLAR PROTEIN 8"/>
    <property type="match status" value="1"/>
</dbReference>
<keyword evidence="1" id="KW-0694">RNA-binding</keyword>
<dbReference type="PANTHER" id="PTHR48029">
    <property type="entry name" value="NUCLEOLAR PROTEIN 8"/>
    <property type="match status" value="1"/>
</dbReference>
<feature type="region of interest" description="Disordered" evidence="2">
    <location>
        <begin position="48"/>
        <end position="102"/>
    </location>
</feature>
<dbReference type="AlphaFoldDB" id="A0A7I4YJ34"/>
<proteinExistence type="predicted"/>
<evidence type="ECO:0000313" key="4">
    <source>
        <dbReference type="WBParaSite" id="HCON_00106610-00001"/>
    </source>
</evidence>
<protein>
    <submittedName>
        <fullName evidence="4">NUC153 domain-containing protein</fullName>
    </submittedName>
</protein>
<dbReference type="WBParaSite" id="HCON_00106610-00001">
    <property type="protein sequence ID" value="HCON_00106610-00001"/>
    <property type="gene ID" value="HCON_00106610"/>
</dbReference>
<reference evidence="4" key="1">
    <citation type="submission" date="2020-12" db="UniProtKB">
        <authorList>
            <consortium name="WormBaseParasite"/>
        </authorList>
    </citation>
    <scope>IDENTIFICATION</scope>
    <source>
        <strain evidence="4">MHco3</strain>
    </source>
</reference>
<evidence type="ECO:0000256" key="1">
    <source>
        <dbReference type="ARBA" id="ARBA00022884"/>
    </source>
</evidence>
<dbReference type="Proteomes" id="UP000025227">
    <property type="component" value="Unplaced"/>
</dbReference>
<organism evidence="3 4">
    <name type="scientific">Haemonchus contortus</name>
    <name type="common">Barber pole worm</name>
    <dbReference type="NCBI Taxonomy" id="6289"/>
    <lineage>
        <taxon>Eukaryota</taxon>
        <taxon>Metazoa</taxon>
        <taxon>Ecdysozoa</taxon>
        <taxon>Nematoda</taxon>
        <taxon>Chromadorea</taxon>
        <taxon>Rhabditida</taxon>
        <taxon>Rhabditina</taxon>
        <taxon>Rhabditomorpha</taxon>
        <taxon>Strongyloidea</taxon>
        <taxon>Trichostrongylidae</taxon>
        <taxon>Haemonchus</taxon>
    </lineage>
</organism>
<dbReference type="OrthoDB" id="5850667at2759"/>
<feature type="region of interest" description="Disordered" evidence="2">
    <location>
        <begin position="156"/>
        <end position="185"/>
    </location>
</feature>
<feature type="region of interest" description="Disordered" evidence="2">
    <location>
        <begin position="375"/>
        <end position="415"/>
    </location>
</feature>
<feature type="region of interest" description="Disordered" evidence="2">
    <location>
        <begin position="127"/>
        <end position="146"/>
    </location>
</feature>
<accession>A0A7I4YJ34</accession>
<feature type="region of interest" description="Disordered" evidence="2">
    <location>
        <begin position="1"/>
        <end position="20"/>
    </location>
</feature>
<feature type="compositionally biased region" description="Basic and acidic residues" evidence="2">
    <location>
        <begin position="1"/>
        <end position="18"/>
    </location>
</feature>
<sequence>MVLDEDKRKAEKRAKSEAQRLASIRAKKELEKQRKAILSKALREVDQKSKRVVFTDSDNEDNPPSSSQAGAQKPLAGHVKLFDDSSSDENDEDTITITNRHEGKKGEKLMKLEARFNSDSRFKLDEKFVSSGSDDEEEDEVNQERTKHLEVLSRVLGSTVKPQKKTLKSSEKVSKGQTKVRPFTRFDPFNEEHVRWLKREEEIRNGANDDDSTEEATVSAETEEGSKKNGIHYEMQPDFAEELKARLAAEASTPESANGKANFSFLAMLGRKDKSEENCDTLNENDPAPSKKMKLALDNTDNDESADAKVALPEVSKSTESDRHVTRAFFVTGNEEHLRSLVSNFRRTQPLERIVPQWGNHRDVFAKNYKHLRKEALKKNRQNVQSNGKDKKKKGEKSSKKGVRESKSEQDALPG</sequence>
<name>A0A7I4YJ34_HAECO</name>